<evidence type="ECO:0000313" key="2">
    <source>
        <dbReference type="EMBL" id="PWA95525.1"/>
    </source>
</evidence>
<evidence type="ECO:0000313" key="3">
    <source>
        <dbReference type="Proteomes" id="UP000245207"/>
    </source>
</evidence>
<dbReference type="Proteomes" id="UP000245207">
    <property type="component" value="Unassembled WGS sequence"/>
</dbReference>
<dbReference type="GO" id="GO:0003964">
    <property type="term" value="F:RNA-directed DNA polymerase activity"/>
    <property type="evidence" value="ECO:0007669"/>
    <property type="project" value="UniProtKB-KW"/>
</dbReference>
<keyword evidence="2" id="KW-0548">Nucleotidyltransferase</keyword>
<name>A0A2U1QBY8_ARTAN</name>
<sequence length="145" mass="16410">MLNDHSSEVCPNVRFLPRQQDYKRNNDRRRAPLTERPAGAQRPTTVPRPPGRSFHITTKEAKESHDVVSGAFFVNLIHALVFFNSGANRLFVYESFSQSFITPISQLKPPLVVEIAYSKIMHVTNVFENCEPETSEIGNGLNIII</sequence>
<feature type="compositionally biased region" description="Basic and acidic residues" evidence="1">
    <location>
        <begin position="20"/>
        <end position="33"/>
    </location>
</feature>
<accession>A0A2U1QBY8</accession>
<proteinExistence type="predicted"/>
<dbReference type="EMBL" id="PKPP01000235">
    <property type="protein sequence ID" value="PWA95525.1"/>
    <property type="molecule type" value="Genomic_DNA"/>
</dbReference>
<comment type="caution">
    <text evidence="2">The sequence shown here is derived from an EMBL/GenBank/DDBJ whole genome shotgun (WGS) entry which is preliminary data.</text>
</comment>
<dbReference type="AlphaFoldDB" id="A0A2U1QBY8"/>
<feature type="region of interest" description="Disordered" evidence="1">
    <location>
        <begin position="16"/>
        <end position="54"/>
    </location>
</feature>
<evidence type="ECO:0000256" key="1">
    <source>
        <dbReference type="SAM" id="MobiDB-lite"/>
    </source>
</evidence>
<organism evidence="2 3">
    <name type="scientific">Artemisia annua</name>
    <name type="common">Sweet wormwood</name>
    <dbReference type="NCBI Taxonomy" id="35608"/>
    <lineage>
        <taxon>Eukaryota</taxon>
        <taxon>Viridiplantae</taxon>
        <taxon>Streptophyta</taxon>
        <taxon>Embryophyta</taxon>
        <taxon>Tracheophyta</taxon>
        <taxon>Spermatophyta</taxon>
        <taxon>Magnoliopsida</taxon>
        <taxon>eudicotyledons</taxon>
        <taxon>Gunneridae</taxon>
        <taxon>Pentapetalae</taxon>
        <taxon>asterids</taxon>
        <taxon>campanulids</taxon>
        <taxon>Asterales</taxon>
        <taxon>Asteraceae</taxon>
        <taxon>Asteroideae</taxon>
        <taxon>Anthemideae</taxon>
        <taxon>Artemisiinae</taxon>
        <taxon>Artemisia</taxon>
    </lineage>
</organism>
<keyword evidence="3" id="KW-1185">Reference proteome</keyword>
<gene>
    <name evidence="2" type="ORF">CTI12_AA049400</name>
</gene>
<keyword evidence="2" id="KW-0808">Transferase</keyword>
<dbReference type="Pfam" id="PF08284">
    <property type="entry name" value="RVP_2"/>
    <property type="match status" value="1"/>
</dbReference>
<reference evidence="2 3" key="1">
    <citation type="journal article" date="2018" name="Mol. Plant">
        <title>The genome of Artemisia annua provides insight into the evolution of Asteraceae family and artemisinin biosynthesis.</title>
        <authorList>
            <person name="Shen Q."/>
            <person name="Zhang L."/>
            <person name="Liao Z."/>
            <person name="Wang S."/>
            <person name="Yan T."/>
            <person name="Shi P."/>
            <person name="Liu M."/>
            <person name="Fu X."/>
            <person name="Pan Q."/>
            <person name="Wang Y."/>
            <person name="Lv Z."/>
            <person name="Lu X."/>
            <person name="Zhang F."/>
            <person name="Jiang W."/>
            <person name="Ma Y."/>
            <person name="Chen M."/>
            <person name="Hao X."/>
            <person name="Li L."/>
            <person name="Tang Y."/>
            <person name="Lv G."/>
            <person name="Zhou Y."/>
            <person name="Sun X."/>
            <person name="Brodelius P.E."/>
            <person name="Rose J.K.C."/>
            <person name="Tang K."/>
        </authorList>
    </citation>
    <scope>NUCLEOTIDE SEQUENCE [LARGE SCALE GENOMIC DNA]</scope>
    <source>
        <strain evidence="3">cv. Huhao1</strain>
        <tissue evidence="2">Leaf</tissue>
    </source>
</reference>
<keyword evidence="2" id="KW-0695">RNA-directed DNA polymerase</keyword>
<protein>
    <submittedName>
        <fullName evidence="2">Reverse transcriptase domain-containing protein</fullName>
    </submittedName>
</protein>